<keyword evidence="9" id="KW-1185">Reference proteome</keyword>
<dbReference type="InterPro" id="IPR000795">
    <property type="entry name" value="T_Tr_GTP-bd_dom"/>
</dbReference>
<dbReference type="InterPro" id="IPR041095">
    <property type="entry name" value="EFG_II"/>
</dbReference>
<dbReference type="SUPFAM" id="SSF143548">
    <property type="entry name" value="Serine metabolism enzymes domain"/>
    <property type="match status" value="1"/>
</dbReference>
<feature type="binding site" evidence="6">
    <location>
        <begin position="463"/>
        <end position="470"/>
    </location>
    <ligand>
        <name>GTP</name>
        <dbReference type="ChEBI" id="CHEBI:37565"/>
    </ligand>
</feature>
<dbReference type="InterPro" id="IPR004644">
    <property type="entry name" value="Fe-S_L-Ser_mono"/>
</dbReference>
<dbReference type="SUPFAM" id="SSF54980">
    <property type="entry name" value="EF-G C-terminal domain-like"/>
    <property type="match status" value="2"/>
</dbReference>
<keyword evidence="4 6" id="KW-0342">GTP-binding</keyword>
<dbReference type="OrthoDB" id="198619at2759"/>
<dbReference type="Gene3D" id="3.30.70.870">
    <property type="entry name" value="Elongation Factor G (Translational Gtpase), domain 3"/>
    <property type="match status" value="1"/>
</dbReference>
<keyword evidence="2 6" id="KW-0648">Protein biosynthesis</keyword>
<dbReference type="CDD" id="cd03713">
    <property type="entry name" value="EFG_mtEFG_C"/>
    <property type="match status" value="1"/>
</dbReference>
<evidence type="ECO:0000256" key="6">
    <source>
        <dbReference type="HAMAP-Rule" id="MF_03059"/>
    </source>
</evidence>
<dbReference type="PRINTS" id="PR00315">
    <property type="entry name" value="ELONGATNFCT"/>
</dbReference>
<evidence type="ECO:0000256" key="4">
    <source>
        <dbReference type="ARBA" id="ARBA00023134"/>
    </source>
</evidence>
<feature type="domain" description="Tr-type G" evidence="7">
    <location>
        <begin position="454"/>
        <end position="741"/>
    </location>
</feature>
<dbReference type="InterPro" id="IPR035649">
    <property type="entry name" value="EFG_V"/>
</dbReference>
<sequence>MRAAKIFITDLKKHKIFDKVDRVRIDLYGSLALTGKGHGTPAAILMGMEGEIPDSIDTTKEELPQHPNGMRFLAFDREGEPLINGEFFSIGGGFVVNEITIQKHGDNVFYKAYDKSSVDLQRSKQDEAVTFAALPFRNASELLQVCNRESMTIAQVVYRNELHWRSESEIRRKLMDIWNTMDQSIKNGCLNDEEYLPGSLKIRRRAPGLYRNLLKGSMQTNAFVSHNITKPPIAGDSKEIIEFLSHNTRKKLNLLALDFLSLYAIAVNEENAAGGRVVTAPTNGAAGIIPAVLKYYLDFISENPEKDIMTFLFTSAAIGMIYKRGASISAAEMGCQGEVGVACSMSAAGLAAVMGATPKQVENAAEIGMEHNLGLTCDPINGLVQVPCIERNALGAVKAVAAAQLALNGDGYHRVTLDQVIETMRQTGIDMKSKYKETSQGGLAVNVPLYFTIAKTRNIGIIAHIDAGKTTTTERMLYYAGFTRRIGDVDDGDTVMDYMKQERERGITITSAAITFGWKNYRINLIDTPGHADFTIEVERSVRVLDGAVTILDAVSGVEAQTQTVWKQADRYGIPRIAYVNKMDRVGAGFGRTVKEMRYKLGARPLVCQIPVVKKDKGNSSFTGVADLLNMQVLNWDDDPNGSVISKTPLTEKYPVSGLFEEAIKGRSSLVEALSEMDDHILELFLEAEDHMKVTAGDIRQALRRVTINGKAVPVLCGASFRNIGVQSLMDAVVEYLPSPLDCPPTLATLPNNQLVKITLGGNERLCALAFKVTHDSKRGPMTFVRVYSGKLDNRMALYNTNTRKKERVNKLLQMYANDVEEIPSITAGNIGVIIGLKETRTGDTLIQFDDTRKNLKLQNIEIPAPVFYCAVEAAGLSDEKPLEEALNNILREDPSLHVHVDPDSGQTLISGMGELHLEIVKDRLVNEFKVNAELGKMRVSYRETATTEHIDYTYLYDREIMGKRAKAKVSLTITPLPQNDRGLPEEGGNRIMFENFRKIESVPGTDQGVNNQRQNNMDTKLSNEEIESVLRTGIISGLYRGPILGFQITGLLIKICSIELYGVESSRMAISSCARQALIYAVKEGKPVLLEPLMNVNIDLSEEYLGIVLGDLSGTRRGNILGLDTIKGMSEQIDQNVEIYVPPDSTYTSSSQTSTFKSKKVIHAQVPLSTMLGYSSALRSLTGGTASFDMRVHSFGIMSEDRAKAVIREMQGSY</sequence>
<proteinExistence type="inferred from homology"/>
<name>A0A9N8VM07_9GLOM</name>
<dbReference type="PANTHER" id="PTHR43261">
    <property type="entry name" value="TRANSLATION ELONGATION FACTOR G-RELATED"/>
    <property type="match status" value="1"/>
</dbReference>
<dbReference type="InterPro" id="IPR053905">
    <property type="entry name" value="EF-G-like_DII"/>
</dbReference>
<dbReference type="CDD" id="cd01886">
    <property type="entry name" value="EF-G"/>
    <property type="match status" value="1"/>
</dbReference>
<organism evidence="8 9">
    <name type="scientific">Acaulospora morrowiae</name>
    <dbReference type="NCBI Taxonomy" id="94023"/>
    <lineage>
        <taxon>Eukaryota</taxon>
        <taxon>Fungi</taxon>
        <taxon>Fungi incertae sedis</taxon>
        <taxon>Mucoromycota</taxon>
        <taxon>Glomeromycotina</taxon>
        <taxon>Glomeromycetes</taxon>
        <taxon>Diversisporales</taxon>
        <taxon>Acaulosporaceae</taxon>
        <taxon>Acaulospora</taxon>
    </lineage>
</organism>
<comment type="function">
    <text evidence="5">Catalyzes the GTP-dependent ribosomal translocation step during translation elongation. During this step, the ribosome changes from the pre-translocational (PRE) to the post-translocational (POST) state as the newly formed A-site-bound peptidyl-tRNA and P-site-bound deacylated tRNA move to the P and E sites, respectively. Catalyzes the coordinated movement of the two tRNA molecules, the mRNA and conformational changes in the ribosome.</text>
</comment>
<dbReference type="SUPFAM" id="SSF50447">
    <property type="entry name" value="Translation proteins"/>
    <property type="match status" value="1"/>
</dbReference>
<dbReference type="CDD" id="cd16262">
    <property type="entry name" value="EFG_III"/>
    <property type="match status" value="1"/>
</dbReference>
<dbReference type="SMART" id="SM00838">
    <property type="entry name" value="EFG_C"/>
    <property type="match status" value="1"/>
</dbReference>
<dbReference type="InterPro" id="IPR009022">
    <property type="entry name" value="EFG_III"/>
</dbReference>
<dbReference type="InterPro" id="IPR005225">
    <property type="entry name" value="Small_GTP-bd"/>
</dbReference>
<dbReference type="SUPFAM" id="SSF52540">
    <property type="entry name" value="P-loop containing nucleoside triphosphate hydrolases"/>
    <property type="match status" value="1"/>
</dbReference>
<comment type="caution">
    <text evidence="8">The sequence shown here is derived from an EMBL/GenBank/DDBJ whole genome shotgun (WGS) entry which is preliminary data.</text>
</comment>
<dbReference type="GO" id="GO:0051539">
    <property type="term" value="F:4 iron, 4 sulfur cluster binding"/>
    <property type="evidence" value="ECO:0007669"/>
    <property type="project" value="InterPro"/>
</dbReference>
<dbReference type="PANTHER" id="PTHR43261:SF1">
    <property type="entry name" value="RIBOSOME-RELEASING FACTOR 2, MITOCHONDRIAL"/>
    <property type="match status" value="1"/>
</dbReference>
<comment type="similarity">
    <text evidence="6">Belongs to the TRAFAC class translation factor GTPase superfamily. Classic translation factor GTPase family. EF-G/EF-2 subfamily.</text>
</comment>
<dbReference type="InterPro" id="IPR020568">
    <property type="entry name" value="Ribosomal_Su5_D2-typ_SF"/>
</dbReference>
<dbReference type="GO" id="GO:0005759">
    <property type="term" value="C:mitochondrial matrix"/>
    <property type="evidence" value="ECO:0007669"/>
    <property type="project" value="UniProtKB-ARBA"/>
</dbReference>
<evidence type="ECO:0000256" key="3">
    <source>
        <dbReference type="ARBA" id="ARBA00023128"/>
    </source>
</evidence>
<dbReference type="Gene3D" id="3.30.1330.90">
    <property type="entry name" value="D-3-phosphoglycerate dehydrogenase, domain 3"/>
    <property type="match status" value="2"/>
</dbReference>
<dbReference type="InterPro" id="IPR005131">
    <property type="entry name" value="Ser_deHydtase_bsu"/>
</dbReference>
<comment type="function">
    <text evidence="6">Mitochondrial GTPase that mediates the disassembly of ribosomes from messenger RNA at the termination of mitochondrial protein biosynthesis. Not involved in the GTP-dependent ribosomal translocation step during translation elongation.</text>
</comment>
<dbReference type="AlphaFoldDB" id="A0A9N8VM07"/>
<dbReference type="Proteomes" id="UP000789342">
    <property type="component" value="Unassembled WGS sequence"/>
</dbReference>
<dbReference type="Pfam" id="PF03313">
    <property type="entry name" value="SDH_alpha"/>
    <property type="match status" value="1"/>
</dbReference>
<dbReference type="Pfam" id="PF22042">
    <property type="entry name" value="EF-G_D2"/>
    <property type="match status" value="1"/>
</dbReference>
<evidence type="ECO:0000256" key="5">
    <source>
        <dbReference type="ARBA" id="ARBA00024731"/>
    </source>
</evidence>
<dbReference type="GO" id="GO:0032543">
    <property type="term" value="P:mitochondrial translation"/>
    <property type="evidence" value="ECO:0007669"/>
    <property type="project" value="UniProtKB-UniRule"/>
</dbReference>
<feature type="binding site" evidence="6">
    <location>
        <begin position="527"/>
        <end position="531"/>
    </location>
    <ligand>
        <name>GTP</name>
        <dbReference type="ChEBI" id="CHEBI:37565"/>
    </ligand>
</feature>
<dbReference type="Pfam" id="PF03764">
    <property type="entry name" value="EFG_IV"/>
    <property type="match status" value="1"/>
</dbReference>
<dbReference type="EMBL" id="CAJVPV010000492">
    <property type="protein sequence ID" value="CAG8459592.1"/>
    <property type="molecule type" value="Genomic_DNA"/>
</dbReference>
<keyword evidence="1 6" id="KW-0547">Nucleotide-binding</keyword>
<dbReference type="SUPFAM" id="SSF54211">
    <property type="entry name" value="Ribosomal protein S5 domain 2-like"/>
    <property type="match status" value="1"/>
</dbReference>
<evidence type="ECO:0000256" key="2">
    <source>
        <dbReference type="ARBA" id="ARBA00022917"/>
    </source>
</evidence>
<gene>
    <name evidence="6" type="primary">MEF2</name>
    <name evidence="8" type="ORF">AMORRO_LOCUS1330</name>
</gene>
<feature type="binding site" evidence="6">
    <location>
        <begin position="581"/>
        <end position="584"/>
    </location>
    <ligand>
        <name>GTP</name>
        <dbReference type="ChEBI" id="CHEBI:37565"/>
    </ligand>
</feature>
<dbReference type="Pfam" id="PF00679">
    <property type="entry name" value="EFG_C"/>
    <property type="match status" value="1"/>
</dbReference>
<dbReference type="GO" id="GO:0005525">
    <property type="term" value="F:GTP binding"/>
    <property type="evidence" value="ECO:0007669"/>
    <property type="project" value="UniProtKB-UniRule"/>
</dbReference>
<dbReference type="NCBIfam" id="TIGR00231">
    <property type="entry name" value="small_GTP"/>
    <property type="match status" value="1"/>
</dbReference>
<dbReference type="NCBIfam" id="TIGR00720">
    <property type="entry name" value="sda_mono"/>
    <property type="match status" value="1"/>
</dbReference>
<dbReference type="InterPro" id="IPR005517">
    <property type="entry name" value="Transl_elong_EFG/EF2_IV"/>
</dbReference>
<dbReference type="Pfam" id="PF03315">
    <property type="entry name" value="SDH_beta"/>
    <property type="match status" value="1"/>
</dbReference>
<dbReference type="InterPro" id="IPR029009">
    <property type="entry name" value="ASB_dom_sf"/>
</dbReference>
<evidence type="ECO:0000256" key="1">
    <source>
        <dbReference type="ARBA" id="ARBA00022741"/>
    </source>
</evidence>
<dbReference type="GO" id="GO:0003924">
    <property type="term" value="F:GTPase activity"/>
    <property type="evidence" value="ECO:0007669"/>
    <property type="project" value="UniProtKB-UniRule"/>
</dbReference>
<accession>A0A9N8VM07</accession>
<dbReference type="Gene3D" id="3.30.230.10">
    <property type="match status" value="1"/>
</dbReference>
<dbReference type="SMART" id="SM00889">
    <property type="entry name" value="EFG_IV"/>
    <property type="match status" value="1"/>
</dbReference>
<dbReference type="PROSITE" id="PS51722">
    <property type="entry name" value="G_TR_2"/>
    <property type="match status" value="1"/>
</dbReference>
<evidence type="ECO:0000259" key="7">
    <source>
        <dbReference type="PROSITE" id="PS51722"/>
    </source>
</evidence>
<dbReference type="FunFam" id="3.40.50.300:FF:000514">
    <property type="entry name" value="Ribosome-releasing factor 2, mitochondrial"/>
    <property type="match status" value="1"/>
</dbReference>
<dbReference type="GO" id="GO:0003941">
    <property type="term" value="F:L-serine ammonia-lyase activity"/>
    <property type="evidence" value="ECO:0007669"/>
    <property type="project" value="InterPro"/>
</dbReference>
<protein>
    <recommendedName>
        <fullName evidence="6">Ribosome-releasing factor 2, mitochondrial</fullName>
        <shortName evidence="6">RRF2mt</shortName>
    </recommendedName>
    <alternativeName>
        <fullName evidence="6">Elongation factor G 2, mitochondrial</fullName>
        <shortName evidence="6">EF-G2mt</shortName>
        <shortName evidence="6">mEF-G 2</shortName>
    </alternativeName>
</protein>
<dbReference type="InterPro" id="IPR030851">
    <property type="entry name" value="EFG2"/>
</dbReference>
<dbReference type="InterPro" id="IPR027417">
    <property type="entry name" value="P-loop_NTPase"/>
</dbReference>
<comment type="subcellular location">
    <subcellularLocation>
        <location evidence="6">Mitochondrion</location>
    </subcellularLocation>
</comment>
<dbReference type="Gene3D" id="2.40.30.10">
    <property type="entry name" value="Translation factors"/>
    <property type="match status" value="1"/>
</dbReference>
<dbReference type="InterPro" id="IPR000640">
    <property type="entry name" value="EFG_V-like"/>
</dbReference>
<reference evidence="8" key="1">
    <citation type="submission" date="2021-06" db="EMBL/GenBank/DDBJ databases">
        <authorList>
            <person name="Kallberg Y."/>
            <person name="Tangrot J."/>
            <person name="Rosling A."/>
        </authorList>
    </citation>
    <scope>NUCLEOTIDE SEQUENCE</scope>
    <source>
        <strain evidence="8">CL551</strain>
    </source>
</reference>
<dbReference type="InterPro" id="IPR014721">
    <property type="entry name" value="Ribsml_uS5_D2-typ_fold_subgr"/>
</dbReference>
<dbReference type="InterPro" id="IPR035647">
    <property type="entry name" value="EFG_III/V"/>
</dbReference>
<dbReference type="Gene3D" id="3.40.50.300">
    <property type="entry name" value="P-loop containing nucleotide triphosphate hydrolases"/>
    <property type="match status" value="1"/>
</dbReference>
<evidence type="ECO:0000313" key="9">
    <source>
        <dbReference type="Proteomes" id="UP000789342"/>
    </source>
</evidence>
<dbReference type="InterPro" id="IPR031157">
    <property type="entry name" value="G_TR_CS"/>
</dbReference>
<dbReference type="PROSITE" id="PS00301">
    <property type="entry name" value="G_TR_1"/>
    <property type="match status" value="1"/>
</dbReference>
<dbReference type="Pfam" id="PF00009">
    <property type="entry name" value="GTP_EFTU"/>
    <property type="match status" value="1"/>
</dbReference>
<dbReference type="HAMAP" id="MF_03059">
    <property type="entry name" value="mEF_G_2"/>
    <property type="match status" value="1"/>
</dbReference>
<keyword evidence="3 6" id="KW-0496">Mitochondrion</keyword>
<dbReference type="InterPro" id="IPR009000">
    <property type="entry name" value="Transl_B-barrel_sf"/>
</dbReference>
<dbReference type="CDD" id="cd04092">
    <property type="entry name" value="mtEFG2_II_like"/>
    <property type="match status" value="1"/>
</dbReference>
<dbReference type="Gene3D" id="3.30.70.240">
    <property type="match status" value="1"/>
</dbReference>
<dbReference type="Pfam" id="PF14492">
    <property type="entry name" value="EFG_III"/>
    <property type="match status" value="1"/>
</dbReference>
<dbReference type="InterPro" id="IPR005130">
    <property type="entry name" value="Ser_deHydtase-like_asu"/>
</dbReference>
<dbReference type="GO" id="GO:0006094">
    <property type="term" value="P:gluconeogenesis"/>
    <property type="evidence" value="ECO:0007669"/>
    <property type="project" value="InterPro"/>
</dbReference>
<evidence type="ECO:0000313" key="8">
    <source>
        <dbReference type="EMBL" id="CAG8459592.1"/>
    </source>
</evidence>
<dbReference type="GO" id="GO:0032790">
    <property type="term" value="P:ribosome disassembly"/>
    <property type="evidence" value="ECO:0007669"/>
    <property type="project" value="UniProtKB-UniRule"/>
</dbReference>